<dbReference type="Proteomes" id="UP000794436">
    <property type="component" value="Unassembled WGS sequence"/>
</dbReference>
<evidence type="ECO:0000256" key="8">
    <source>
        <dbReference type="ARBA" id="ARBA00023136"/>
    </source>
</evidence>
<accession>A0A8K1FKE6</accession>
<dbReference type="GO" id="GO:0008374">
    <property type="term" value="F:O-acyltransferase activity"/>
    <property type="evidence" value="ECO:0007669"/>
    <property type="project" value="TreeGrafter"/>
</dbReference>
<dbReference type="PRINTS" id="PR00979">
    <property type="entry name" value="TAFAZZIN"/>
</dbReference>
<dbReference type="GO" id="GO:0006644">
    <property type="term" value="P:phospholipid metabolic process"/>
    <property type="evidence" value="ECO:0007669"/>
    <property type="project" value="InterPro"/>
</dbReference>
<keyword evidence="3" id="KW-0808">Transferase</keyword>
<evidence type="ECO:0000256" key="10">
    <source>
        <dbReference type="ARBA" id="ARBA00024323"/>
    </source>
</evidence>
<evidence type="ECO:0000256" key="6">
    <source>
        <dbReference type="ARBA" id="ARBA00023098"/>
    </source>
</evidence>
<keyword evidence="6" id="KW-0443">Lipid metabolism</keyword>
<keyword evidence="9" id="KW-0012">Acyltransferase</keyword>
<dbReference type="PANTHER" id="PTHR12497:SF0">
    <property type="entry name" value="TAFAZZIN"/>
    <property type="match status" value="1"/>
</dbReference>
<evidence type="ECO:0000313" key="15">
    <source>
        <dbReference type="Proteomes" id="UP000794436"/>
    </source>
</evidence>
<dbReference type="CDD" id="cd07989">
    <property type="entry name" value="LPLAT_AGPAT-like"/>
    <property type="match status" value="1"/>
</dbReference>
<keyword evidence="7" id="KW-0496">Mitochondrion</keyword>
<evidence type="ECO:0000256" key="2">
    <source>
        <dbReference type="ARBA" id="ARBA00010524"/>
    </source>
</evidence>
<dbReference type="PANTHER" id="PTHR12497">
    <property type="entry name" value="TAZ PROTEIN TAFAZZIN"/>
    <property type="match status" value="1"/>
</dbReference>
<keyword evidence="4" id="KW-1000">Mitochondrion outer membrane</keyword>
<keyword evidence="8" id="KW-0472">Membrane</keyword>
<evidence type="ECO:0000256" key="5">
    <source>
        <dbReference type="ARBA" id="ARBA00022792"/>
    </source>
</evidence>
<evidence type="ECO:0000256" key="4">
    <source>
        <dbReference type="ARBA" id="ARBA00022787"/>
    </source>
</evidence>
<comment type="subcellular location">
    <subcellularLocation>
        <location evidence="1">Mitochondrion inner membrane</location>
        <topology evidence="1">Peripheral membrane protein</topology>
        <orientation evidence="1">Intermembrane side</orientation>
    </subcellularLocation>
    <subcellularLocation>
        <location evidence="10">Mitochondrion outer membrane</location>
        <topology evidence="10">Peripheral membrane protein</topology>
        <orientation evidence="10">Intermembrane side</orientation>
    </subcellularLocation>
</comment>
<comment type="caution">
    <text evidence="14">The sequence shown here is derived from an EMBL/GenBank/DDBJ whole genome shotgun (WGS) entry which is preliminary data.</text>
</comment>
<dbReference type="EMBL" id="SPLM01000036">
    <property type="protein sequence ID" value="TMW65971.1"/>
    <property type="molecule type" value="Genomic_DNA"/>
</dbReference>
<feature type="domain" description="Phospholipid/glycerol acyltransferase" evidence="13">
    <location>
        <begin position="121"/>
        <end position="257"/>
    </location>
</feature>
<name>A0A8K1FKE6_PYTOL</name>
<dbReference type="InterPro" id="IPR000872">
    <property type="entry name" value="Tafazzin"/>
</dbReference>
<dbReference type="GO" id="GO:0005741">
    <property type="term" value="C:mitochondrial outer membrane"/>
    <property type="evidence" value="ECO:0007669"/>
    <property type="project" value="UniProtKB-SubCell"/>
</dbReference>
<evidence type="ECO:0000256" key="9">
    <source>
        <dbReference type="ARBA" id="ARBA00023315"/>
    </source>
</evidence>
<sequence length="340" mass="38142">MTTSTHGSHVTAISPAITTRNAVMLRRALQTASLAGLSAVTAGGIALYVDAPDGDRGDGQFDPTRRHDRCHEWLHDLGRVPLFALATGVSKVYLKYLSNTTVEGFENLHKHLEERPANTPLITVSNHTATVDDPAVFATILPWKYALPWYARWSLVSQEYSYTRGRLLRAFFFSAKALPIKRGAGINQPMLASLFEKVQQGNWVHIFPEGKIEQRMILGGRSGPRTKEIGRLKWGVGKLVARADVRPVVVPIYHTNMQKIMPQDEDNHIISMIPQFGANITIRVGKPISFDDLFEKHRDGRVVGSVAEWETQEREEALYSAITMRIEESLLDLARDIYEE</sequence>
<dbReference type="Pfam" id="PF01553">
    <property type="entry name" value="Acyltransferase"/>
    <property type="match status" value="1"/>
</dbReference>
<evidence type="ECO:0000256" key="3">
    <source>
        <dbReference type="ARBA" id="ARBA00022679"/>
    </source>
</evidence>
<dbReference type="SMART" id="SM00563">
    <property type="entry name" value="PlsC"/>
    <property type="match status" value="1"/>
</dbReference>
<proteinExistence type="inferred from homology"/>
<dbReference type="OrthoDB" id="193467at2759"/>
<keyword evidence="5" id="KW-0999">Mitochondrion inner membrane</keyword>
<evidence type="ECO:0000313" key="14">
    <source>
        <dbReference type="EMBL" id="TMW65971.1"/>
    </source>
</evidence>
<dbReference type="GO" id="GO:0005743">
    <property type="term" value="C:mitochondrial inner membrane"/>
    <property type="evidence" value="ECO:0007669"/>
    <property type="project" value="UniProtKB-SubCell"/>
</dbReference>
<keyword evidence="15" id="KW-1185">Reference proteome</keyword>
<dbReference type="InterPro" id="IPR002123">
    <property type="entry name" value="Plipid/glycerol_acylTrfase"/>
</dbReference>
<protein>
    <recommendedName>
        <fullName evidence="12">Tafazzin family protein</fullName>
    </recommendedName>
</protein>
<evidence type="ECO:0000256" key="1">
    <source>
        <dbReference type="ARBA" id="ARBA00004137"/>
    </source>
</evidence>
<dbReference type="SUPFAM" id="SSF69593">
    <property type="entry name" value="Glycerol-3-phosphate (1)-acyltransferase"/>
    <property type="match status" value="1"/>
</dbReference>
<evidence type="ECO:0000259" key="13">
    <source>
        <dbReference type="SMART" id="SM00563"/>
    </source>
</evidence>
<evidence type="ECO:0000256" key="11">
    <source>
        <dbReference type="ARBA" id="ARBA00047906"/>
    </source>
</evidence>
<comment type="similarity">
    <text evidence="2 12">Belongs to the taffazin family.</text>
</comment>
<gene>
    <name evidence="14" type="ORF">Poli38472_003736</name>
</gene>
<evidence type="ECO:0000256" key="7">
    <source>
        <dbReference type="ARBA" id="ARBA00023128"/>
    </source>
</evidence>
<reference evidence="14" key="1">
    <citation type="submission" date="2019-03" db="EMBL/GenBank/DDBJ databases">
        <title>Long read genome sequence of the mycoparasitic Pythium oligandrum ATCC 38472 isolated from sugarbeet rhizosphere.</title>
        <authorList>
            <person name="Gaulin E."/>
        </authorList>
    </citation>
    <scope>NUCLEOTIDE SEQUENCE</scope>
    <source>
        <strain evidence="14">ATCC 38472_TT</strain>
    </source>
</reference>
<dbReference type="AlphaFoldDB" id="A0A8K1FKE6"/>
<evidence type="ECO:0000256" key="12">
    <source>
        <dbReference type="RuleBase" id="RU365062"/>
    </source>
</evidence>
<comment type="catalytic activity">
    <reaction evidence="11">
        <text>1'-[1,2-diacyl-sn-glycero-3-phospho],3'-[1-acyl-sn-glycero-3-phospho]-glycerol + a 1,2-diacyl-sn-glycero-3-phosphocholine = a cardiolipin + a 1-acyl-sn-glycero-3-phosphocholine</text>
        <dbReference type="Rhea" id="RHEA:33731"/>
        <dbReference type="ChEBI" id="CHEBI:57643"/>
        <dbReference type="ChEBI" id="CHEBI:58168"/>
        <dbReference type="ChEBI" id="CHEBI:62237"/>
        <dbReference type="ChEBI" id="CHEBI:64743"/>
    </reaction>
    <physiologicalReaction direction="left-to-right" evidence="11">
        <dbReference type="Rhea" id="RHEA:33732"/>
    </physiologicalReaction>
    <physiologicalReaction direction="right-to-left" evidence="11">
        <dbReference type="Rhea" id="RHEA:33733"/>
    </physiologicalReaction>
</comment>
<organism evidence="14 15">
    <name type="scientific">Pythium oligandrum</name>
    <name type="common">Mycoparasitic fungus</name>
    <dbReference type="NCBI Taxonomy" id="41045"/>
    <lineage>
        <taxon>Eukaryota</taxon>
        <taxon>Sar</taxon>
        <taxon>Stramenopiles</taxon>
        <taxon>Oomycota</taxon>
        <taxon>Peronosporomycetes</taxon>
        <taxon>Pythiales</taxon>
        <taxon>Pythiaceae</taxon>
        <taxon>Pythium</taxon>
    </lineage>
</organism>